<gene>
    <name evidence="2" type="ORF">APZ18_06120</name>
</gene>
<evidence type="ECO:0000313" key="3">
    <source>
        <dbReference type="Proteomes" id="UP000050833"/>
    </source>
</evidence>
<dbReference type="Pfam" id="PF07238">
    <property type="entry name" value="PilZ"/>
    <property type="match status" value="1"/>
</dbReference>
<keyword evidence="3" id="KW-1185">Reference proteome</keyword>
<dbReference type="Proteomes" id="UP000050833">
    <property type="component" value="Unassembled WGS sequence"/>
</dbReference>
<dbReference type="InterPro" id="IPR009875">
    <property type="entry name" value="PilZ_domain"/>
</dbReference>
<comment type="caution">
    <text evidence="2">The sequence shown here is derived from an EMBL/GenBank/DDBJ whole genome shotgun (WGS) entry which is preliminary data.</text>
</comment>
<reference evidence="2 3" key="1">
    <citation type="submission" date="2015-10" db="EMBL/GenBank/DDBJ databases">
        <title>Butyribacter intestini gen. nov., sp. nov., a butyric acid-producing bacterium of the family Lachnospiraceae isolated from the human faeces.</title>
        <authorList>
            <person name="Zou Y."/>
            <person name="Xue W."/>
            <person name="Luo G."/>
            <person name="Lv M."/>
        </authorList>
    </citation>
    <scope>NUCLEOTIDE SEQUENCE [LARGE SCALE GENOMIC DNA]</scope>
    <source>
        <strain evidence="2 3">TF01-11</strain>
    </source>
</reference>
<organism evidence="2 3">
    <name type="scientific">Butyribacter intestini</name>
    <dbReference type="NCBI Taxonomy" id="1703332"/>
    <lineage>
        <taxon>Bacteria</taxon>
        <taxon>Bacillati</taxon>
        <taxon>Bacillota</taxon>
        <taxon>Clostridia</taxon>
        <taxon>Lachnospirales</taxon>
        <taxon>Lachnospiraceae</taxon>
        <taxon>Butyribacter</taxon>
    </lineage>
</organism>
<name>A0AAW3JVD2_9FIRM</name>
<dbReference type="SUPFAM" id="SSF141371">
    <property type="entry name" value="PilZ domain-like"/>
    <property type="match status" value="1"/>
</dbReference>
<evidence type="ECO:0000313" key="2">
    <source>
        <dbReference type="EMBL" id="KQC86737.1"/>
    </source>
</evidence>
<protein>
    <recommendedName>
        <fullName evidence="1">PilZ domain-containing protein</fullName>
    </recommendedName>
</protein>
<sequence>MGAEKRRSKRIPITMHLDVSSLFKQDNVHVKNINAPIEITDISRNGIGFVTKSVLPIGFYFNSRLEFEKKNDSLNCVVQIVRRKQKDDGTTLYGCEFVGMPSIFDYIFDDIENEYLKNHSDDEKMNN</sequence>
<dbReference type="RefSeq" id="WP_022014693.1">
    <property type="nucleotide sequence ID" value="NZ_JAQDCV010000001.1"/>
</dbReference>
<dbReference type="EMBL" id="LLKB01000001">
    <property type="protein sequence ID" value="KQC86737.1"/>
    <property type="molecule type" value="Genomic_DNA"/>
</dbReference>
<accession>A0AAW3JVD2</accession>
<proteinExistence type="predicted"/>
<feature type="domain" description="PilZ" evidence="1">
    <location>
        <begin position="4"/>
        <end position="101"/>
    </location>
</feature>
<evidence type="ECO:0000259" key="1">
    <source>
        <dbReference type="Pfam" id="PF07238"/>
    </source>
</evidence>
<dbReference type="AlphaFoldDB" id="A0AAW3JVD2"/>
<dbReference type="Gene3D" id="2.40.10.220">
    <property type="entry name" value="predicted glycosyltransferase like domains"/>
    <property type="match status" value="1"/>
</dbReference>
<dbReference type="GO" id="GO:0035438">
    <property type="term" value="F:cyclic-di-GMP binding"/>
    <property type="evidence" value="ECO:0007669"/>
    <property type="project" value="InterPro"/>
</dbReference>